<dbReference type="AlphaFoldDB" id="A0A5E4D4H4"/>
<proteinExistence type="predicted"/>
<feature type="non-terminal residue" evidence="1">
    <location>
        <position position="65"/>
    </location>
</feature>
<evidence type="ECO:0000313" key="2">
    <source>
        <dbReference type="Proteomes" id="UP000335636"/>
    </source>
</evidence>
<dbReference type="Proteomes" id="UP000335636">
    <property type="component" value="Unassembled WGS sequence"/>
</dbReference>
<feature type="non-terminal residue" evidence="1">
    <location>
        <position position="1"/>
    </location>
</feature>
<protein>
    <submittedName>
        <fullName evidence="1">Uncharacterized protein</fullName>
    </submittedName>
</protein>
<sequence>TSTSRVPTFLCCGRGRSLAWLSQLHSCCGSSLPKLEKASFLQMKAVLKPPAAVFKLDMQCRMQKY</sequence>
<dbReference type="EMBL" id="CABDUW010002786">
    <property type="protein sequence ID" value="VTJ88021.1"/>
    <property type="molecule type" value="Genomic_DNA"/>
</dbReference>
<gene>
    <name evidence="1" type="ORF">MONAX_5E029067</name>
</gene>
<keyword evidence="2" id="KW-1185">Reference proteome</keyword>
<accession>A0A5E4D4H4</accession>
<organism evidence="1 2">
    <name type="scientific">Marmota monax</name>
    <name type="common">Woodchuck</name>
    <dbReference type="NCBI Taxonomy" id="9995"/>
    <lineage>
        <taxon>Eukaryota</taxon>
        <taxon>Metazoa</taxon>
        <taxon>Chordata</taxon>
        <taxon>Craniata</taxon>
        <taxon>Vertebrata</taxon>
        <taxon>Euteleostomi</taxon>
        <taxon>Mammalia</taxon>
        <taxon>Eutheria</taxon>
        <taxon>Euarchontoglires</taxon>
        <taxon>Glires</taxon>
        <taxon>Rodentia</taxon>
        <taxon>Sciuromorpha</taxon>
        <taxon>Sciuridae</taxon>
        <taxon>Xerinae</taxon>
        <taxon>Marmotini</taxon>
        <taxon>Marmota</taxon>
    </lineage>
</organism>
<reference evidence="1" key="1">
    <citation type="submission" date="2019-04" db="EMBL/GenBank/DDBJ databases">
        <authorList>
            <person name="Alioto T."/>
            <person name="Alioto T."/>
        </authorList>
    </citation>
    <scope>NUCLEOTIDE SEQUENCE [LARGE SCALE GENOMIC DNA]</scope>
</reference>
<comment type="caution">
    <text evidence="1">The sequence shown here is derived from an EMBL/GenBank/DDBJ whole genome shotgun (WGS) entry which is preliminary data.</text>
</comment>
<name>A0A5E4D4H4_MARMO</name>
<evidence type="ECO:0000313" key="1">
    <source>
        <dbReference type="EMBL" id="VTJ88021.1"/>
    </source>
</evidence>